<reference evidence="6" key="1">
    <citation type="submission" date="2022-12" db="EMBL/GenBank/DDBJ databases">
        <title>Gycomyces niveus sp.nov.,a novel actinomycete isolated from soil in Shouguan.</title>
        <authorList>
            <person name="Yang X."/>
        </authorList>
    </citation>
    <scope>NUCLEOTIDE SEQUENCE</scope>
    <source>
        <strain evidence="6">NEAU-A15</strain>
    </source>
</reference>
<protein>
    <submittedName>
        <fullName evidence="6">HAD-IB family hydrolase</fullName>
    </submittedName>
</protein>
<proteinExistence type="inferred from homology"/>
<dbReference type="Pfam" id="PF12710">
    <property type="entry name" value="HAD"/>
    <property type="match status" value="1"/>
</dbReference>
<accession>A0A9X3SP16</accession>
<evidence type="ECO:0000256" key="2">
    <source>
        <dbReference type="ARBA" id="ARBA00022723"/>
    </source>
</evidence>
<dbReference type="GO" id="GO:0016787">
    <property type="term" value="F:hydrolase activity"/>
    <property type="evidence" value="ECO:0007669"/>
    <property type="project" value="UniProtKB-KW"/>
</dbReference>
<evidence type="ECO:0000256" key="5">
    <source>
        <dbReference type="SAM" id="MobiDB-lite"/>
    </source>
</evidence>
<dbReference type="PANTHER" id="PTHR43344">
    <property type="entry name" value="PHOSPHOSERINE PHOSPHATASE"/>
    <property type="match status" value="1"/>
</dbReference>
<dbReference type="InterPro" id="IPR050582">
    <property type="entry name" value="HAD-like_SerB"/>
</dbReference>
<organism evidence="6 7">
    <name type="scientific">Glycomyces luteolus</name>
    <dbReference type="NCBI Taxonomy" id="2670330"/>
    <lineage>
        <taxon>Bacteria</taxon>
        <taxon>Bacillati</taxon>
        <taxon>Actinomycetota</taxon>
        <taxon>Actinomycetes</taxon>
        <taxon>Glycomycetales</taxon>
        <taxon>Glycomycetaceae</taxon>
        <taxon>Glycomyces</taxon>
    </lineage>
</organism>
<dbReference type="PANTHER" id="PTHR43344:SF13">
    <property type="entry name" value="PHOSPHATASE RV3661-RELATED"/>
    <property type="match status" value="1"/>
</dbReference>
<dbReference type="RefSeq" id="WP_270108686.1">
    <property type="nucleotide sequence ID" value="NZ_JAPZVP010000003.1"/>
</dbReference>
<dbReference type="NCBIfam" id="TIGR01488">
    <property type="entry name" value="HAD-SF-IB"/>
    <property type="match status" value="1"/>
</dbReference>
<evidence type="ECO:0000256" key="1">
    <source>
        <dbReference type="ARBA" id="ARBA00009184"/>
    </source>
</evidence>
<dbReference type="NCBIfam" id="TIGR01490">
    <property type="entry name" value="HAD-SF-IB-hyp1"/>
    <property type="match status" value="1"/>
</dbReference>
<sequence length="246" mass="26927">MPMQPSTDGESEFDAAFFDVDETLLASKSMFRFLRFYLRRKGEPELLYERLAGELSTLAAAGVPREEVNRAYYRLYAGESAELLATVGREWFEDELSDPGFLLEAPVAEHAELRARGVPTHLVSGSFFACLEPAAALLGASETHGPPLQIRRGLLTGEIDYPVIGRGKAETVQAVARLRGYRLDHCIAYGDHATDLPMLETTGTAVVVGDDAVLRRRADAAAWRTLPQTPRTAPLERTPARPGIAA</sequence>
<dbReference type="InterPro" id="IPR006385">
    <property type="entry name" value="HAD_hydro_SerB1"/>
</dbReference>
<keyword evidence="3 6" id="KW-0378">Hydrolase</keyword>
<name>A0A9X3SP16_9ACTN</name>
<evidence type="ECO:0000256" key="3">
    <source>
        <dbReference type="ARBA" id="ARBA00022801"/>
    </source>
</evidence>
<evidence type="ECO:0000313" key="7">
    <source>
        <dbReference type="Proteomes" id="UP001146067"/>
    </source>
</evidence>
<comment type="caution">
    <text evidence="6">The sequence shown here is derived from an EMBL/GenBank/DDBJ whole genome shotgun (WGS) entry which is preliminary data.</text>
</comment>
<dbReference type="Gene3D" id="1.20.1440.100">
    <property type="entry name" value="SG protein - dephosphorylation function"/>
    <property type="match status" value="1"/>
</dbReference>
<dbReference type="Proteomes" id="UP001146067">
    <property type="component" value="Unassembled WGS sequence"/>
</dbReference>
<dbReference type="AlphaFoldDB" id="A0A9X3SP16"/>
<dbReference type="InterPro" id="IPR036412">
    <property type="entry name" value="HAD-like_sf"/>
</dbReference>
<dbReference type="Gene3D" id="3.40.50.1000">
    <property type="entry name" value="HAD superfamily/HAD-like"/>
    <property type="match status" value="1"/>
</dbReference>
<evidence type="ECO:0000256" key="4">
    <source>
        <dbReference type="ARBA" id="ARBA00022842"/>
    </source>
</evidence>
<keyword evidence="2" id="KW-0479">Metal-binding</keyword>
<dbReference type="GO" id="GO:0046872">
    <property type="term" value="F:metal ion binding"/>
    <property type="evidence" value="ECO:0007669"/>
    <property type="project" value="UniProtKB-KW"/>
</dbReference>
<dbReference type="EMBL" id="JAPZVP010000003">
    <property type="protein sequence ID" value="MDA1358872.1"/>
    <property type="molecule type" value="Genomic_DNA"/>
</dbReference>
<feature type="region of interest" description="Disordered" evidence="5">
    <location>
        <begin position="225"/>
        <end position="246"/>
    </location>
</feature>
<dbReference type="SUPFAM" id="SSF56784">
    <property type="entry name" value="HAD-like"/>
    <property type="match status" value="1"/>
</dbReference>
<gene>
    <name evidence="6" type="ORF">O1R50_04515</name>
</gene>
<comment type="similarity">
    <text evidence="1">Belongs to the HAD-like hydrolase superfamily. SerB family.</text>
</comment>
<dbReference type="InterPro" id="IPR023214">
    <property type="entry name" value="HAD_sf"/>
</dbReference>
<evidence type="ECO:0000313" key="6">
    <source>
        <dbReference type="EMBL" id="MDA1358872.1"/>
    </source>
</evidence>
<keyword evidence="7" id="KW-1185">Reference proteome</keyword>
<keyword evidence="4" id="KW-0460">Magnesium</keyword>